<dbReference type="OrthoDB" id="2789670at2759"/>
<dbReference type="EMBL" id="FN653017">
    <property type="protein sequence ID" value="CBY21257.1"/>
    <property type="molecule type" value="Genomic_DNA"/>
</dbReference>
<dbReference type="Proteomes" id="UP000001307">
    <property type="component" value="Unassembled WGS sequence"/>
</dbReference>
<dbReference type="Pfam" id="PF00067">
    <property type="entry name" value="p450"/>
    <property type="match status" value="1"/>
</dbReference>
<evidence type="ECO:0000313" key="8">
    <source>
        <dbReference type="Proteomes" id="UP000001307"/>
    </source>
</evidence>
<proteinExistence type="inferred from homology"/>
<evidence type="ECO:0008006" key="9">
    <source>
        <dbReference type="Google" id="ProtNLM"/>
    </source>
</evidence>
<dbReference type="EMBL" id="FN655092">
    <property type="protein sequence ID" value="CBY37934.1"/>
    <property type="molecule type" value="Genomic_DNA"/>
</dbReference>
<dbReference type="PANTHER" id="PTHR24302:SF15">
    <property type="entry name" value="FATTY-ACID PEROXYGENASE"/>
    <property type="match status" value="1"/>
</dbReference>
<organism evidence="6">
    <name type="scientific">Oikopleura dioica</name>
    <name type="common">Tunicate</name>
    <dbReference type="NCBI Taxonomy" id="34765"/>
    <lineage>
        <taxon>Eukaryota</taxon>
        <taxon>Metazoa</taxon>
        <taxon>Chordata</taxon>
        <taxon>Tunicata</taxon>
        <taxon>Appendicularia</taxon>
        <taxon>Copelata</taxon>
        <taxon>Oikopleuridae</taxon>
        <taxon>Oikopleura</taxon>
    </lineage>
</organism>
<keyword evidence="5" id="KW-0408">Iron</keyword>
<keyword evidence="4" id="KW-0560">Oxidoreductase</keyword>
<dbReference type="InterPro" id="IPR036396">
    <property type="entry name" value="Cyt_P450_sf"/>
</dbReference>
<dbReference type="InterPro" id="IPR050705">
    <property type="entry name" value="Cytochrome_P450_3A"/>
</dbReference>
<dbReference type="PANTHER" id="PTHR24302">
    <property type="entry name" value="CYTOCHROME P450 FAMILY 3"/>
    <property type="match status" value="1"/>
</dbReference>
<dbReference type="AlphaFoldDB" id="E4WVV4"/>
<evidence type="ECO:0000313" key="6">
    <source>
        <dbReference type="EMBL" id="CBY21257.1"/>
    </source>
</evidence>
<keyword evidence="3" id="KW-0479">Metal-binding</keyword>
<evidence type="ECO:0000256" key="4">
    <source>
        <dbReference type="ARBA" id="ARBA00023002"/>
    </source>
</evidence>
<dbReference type="GO" id="GO:0008395">
    <property type="term" value="F:steroid hydroxylase activity"/>
    <property type="evidence" value="ECO:0007669"/>
    <property type="project" value="TreeGrafter"/>
</dbReference>
<comment type="similarity">
    <text evidence="1">Belongs to the cytochrome P450 family.</text>
</comment>
<evidence type="ECO:0000256" key="1">
    <source>
        <dbReference type="ARBA" id="ARBA00010617"/>
    </source>
</evidence>
<dbReference type="InterPro" id="IPR001128">
    <property type="entry name" value="Cyt_P450"/>
</dbReference>
<name>E4WVV4_OIKDI</name>
<gene>
    <name evidence="6" type="ORF">GSOID_T00009012001</name>
    <name evidence="7" type="ORF">GSOID_T00031430001</name>
</gene>
<evidence type="ECO:0000256" key="5">
    <source>
        <dbReference type="ARBA" id="ARBA00023004"/>
    </source>
</evidence>
<keyword evidence="2" id="KW-0349">Heme</keyword>
<dbReference type="GO" id="GO:0005506">
    <property type="term" value="F:iron ion binding"/>
    <property type="evidence" value="ECO:0007669"/>
    <property type="project" value="InterPro"/>
</dbReference>
<evidence type="ECO:0000313" key="7">
    <source>
        <dbReference type="EMBL" id="CBY37934.1"/>
    </source>
</evidence>
<sequence length="218" mass="24734">MFGKVSPDFLTVAEGPKWKRLRSTIAPFFSGNNLKDICLIINDLFDYFDEKFFPKDELTSVDAKEFASNFSLRAILASGFAINPKENEELADDLYKHASILFEIDGKQAMKTMMLPKWLRFKLNVTSYPHSTDVFFRNVISDIIENGKKTGKKNLISLMAEKIIDDSEELTAAKGMTKGEILAQALIFQFAGQDTTNCKKKYVSSSLKQIYHMMGLKK</sequence>
<dbReference type="Gene3D" id="1.10.630.10">
    <property type="entry name" value="Cytochrome P450"/>
    <property type="match status" value="1"/>
</dbReference>
<dbReference type="SUPFAM" id="SSF48264">
    <property type="entry name" value="Cytochrome P450"/>
    <property type="match status" value="1"/>
</dbReference>
<dbReference type="InParanoid" id="E4WVV4"/>
<accession>E4WVV4</accession>
<evidence type="ECO:0000256" key="3">
    <source>
        <dbReference type="ARBA" id="ARBA00022723"/>
    </source>
</evidence>
<evidence type="ECO:0000256" key="2">
    <source>
        <dbReference type="ARBA" id="ARBA00022617"/>
    </source>
</evidence>
<protein>
    <recommendedName>
        <fullName evidence="9">Cytochrome P450</fullName>
    </recommendedName>
</protein>
<reference evidence="6" key="1">
    <citation type="journal article" date="2010" name="Science">
        <title>Plasticity of animal genome architecture unmasked by rapid evolution of a pelagic tunicate.</title>
        <authorList>
            <person name="Denoeud F."/>
            <person name="Henriet S."/>
            <person name="Mungpakdee S."/>
            <person name="Aury J.M."/>
            <person name="Da Silva C."/>
            <person name="Brinkmann H."/>
            <person name="Mikhaleva J."/>
            <person name="Olsen L.C."/>
            <person name="Jubin C."/>
            <person name="Canestro C."/>
            <person name="Bouquet J.M."/>
            <person name="Danks G."/>
            <person name="Poulain J."/>
            <person name="Campsteijn C."/>
            <person name="Adamski M."/>
            <person name="Cross I."/>
            <person name="Yadetie F."/>
            <person name="Muffato M."/>
            <person name="Louis A."/>
            <person name="Butcher S."/>
            <person name="Tsagkogeorga G."/>
            <person name="Konrad A."/>
            <person name="Singh S."/>
            <person name="Jensen M.F."/>
            <person name="Cong E.H."/>
            <person name="Eikeseth-Otteraa H."/>
            <person name="Noel B."/>
            <person name="Anthouard V."/>
            <person name="Porcel B.M."/>
            <person name="Kachouri-Lafond R."/>
            <person name="Nishino A."/>
            <person name="Ugolini M."/>
            <person name="Chourrout P."/>
            <person name="Nishida H."/>
            <person name="Aasland R."/>
            <person name="Huzurbazar S."/>
            <person name="Westhof E."/>
            <person name="Delsuc F."/>
            <person name="Lehrach H."/>
            <person name="Reinhardt R."/>
            <person name="Weissenbach J."/>
            <person name="Roy S.W."/>
            <person name="Artiguenave F."/>
            <person name="Postlethwait J.H."/>
            <person name="Manak J.R."/>
            <person name="Thompson E.M."/>
            <person name="Jaillon O."/>
            <person name="Du Pasquier L."/>
            <person name="Boudinot P."/>
            <person name="Liberles D.A."/>
            <person name="Volff J.N."/>
            <person name="Philippe H."/>
            <person name="Lenhard B."/>
            <person name="Roest Crollius H."/>
            <person name="Wincker P."/>
            <person name="Chourrout D."/>
        </authorList>
    </citation>
    <scope>NUCLEOTIDE SEQUENCE [LARGE SCALE GENOMIC DNA]</scope>
</reference>
<dbReference type="GO" id="GO:0016705">
    <property type="term" value="F:oxidoreductase activity, acting on paired donors, with incorporation or reduction of molecular oxygen"/>
    <property type="evidence" value="ECO:0007669"/>
    <property type="project" value="InterPro"/>
</dbReference>
<dbReference type="GO" id="GO:0020037">
    <property type="term" value="F:heme binding"/>
    <property type="evidence" value="ECO:0007669"/>
    <property type="project" value="InterPro"/>
</dbReference>
<keyword evidence="8" id="KW-1185">Reference proteome</keyword>
<dbReference type="Proteomes" id="UP000011014">
    <property type="component" value="Unassembled WGS sequence"/>
</dbReference>